<name>A0AA38CSH6_TAXCH</name>
<evidence type="ECO:0000313" key="4">
    <source>
        <dbReference type="EMBL" id="KAH9301769.1"/>
    </source>
</evidence>
<dbReference type="InterPro" id="IPR002110">
    <property type="entry name" value="Ankyrin_rpt"/>
</dbReference>
<dbReference type="GO" id="GO:1904355">
    <property type="term" value="P:positive regulation of telomere capping"/>
    <property type="evidence" value="ECO:0007669"/>
    <property type="project" value="TreeGrafter"/>
</dbReference>
<dbReference type="AlphaFoldDB" id="A0AA38CSH6"/>
<feature type="non-terminal residue" evidence="4">
    <location>
        <position position="1"/>
    </location>
</feature>
<dbReference type="InterPro" id="IPR036770">
    <property type="entry name" value="Ankyrin_rpt-contain_sf"/>
</dbReference>
<accession>A0AA38CSH6</accession>
<dbReference type="PROSITE" id="PS50088">
    <property type="entry name" value="ANK_REPEAT"/>
    <property type="match status" value="2"/>
</dbReference>
<dbReference type="Proteomes" id="UP000824469">
    <property type="component" value="Unassembled WGS sequence"/>
</dbReference>
<evidence type="ECO:0000256" key="1">
    <source>
        <dbReference type="ARBA" id="ARBA00022737"/>
    </source>
</evidence>
<dbReference type="GO" id="GO:0005634">
    <property type="term" value="C:nucleus"/>
    <property type="evidence" value="ECO:0007669"/>
    <property type="project" value="TreeGrafter"/>
</dbReference>
<keyword evidence="2 3" id="KW-0040">ANK repeat</keyword>
<keyword evidence="1" id="KW-0677">Repeat</keyword>
<dbReference type="EMBL" id="JAHRHJ020000009">
    <property type="protein sequence ID" value="KAH9301769.1"/>
    <property type="molecule type" value="Genomic_DNA"/>
</dbReference>
<dbReference type="GO" id="GO:0005737">
    <property type="term" value="C:cytoplasm"/>
    <property type="evidence" value="ECO:0007669"/>
    <property type="project" value="TreeGrafter"/>
</dbReference>
<feature type="repeat" description="ANK" evidence="3">
    <location>
        <begin position="31"/>
        <end position="59"/>
    </location>
</feature>
<proteinExistence type="predicted"/>
<dbReference type="GO" id="GO:0070198">
    <property type="term" value="P:protein localization to chromosome, telomeric region"/>
    <property type="evidence" value="ECO:0007669"/>
    <property type="project" value="TreeGrafter"/>
</dbReference>
<sequence length="115" mass="12727">VELMLNPEERAILQKNEAPDLKKLASPKWIPLHTLATSGQILLIDDVLKHGVDVNSVDKHGLTALQKVVLCKREAVVNRLLKRGANLHVRDKDGATLLHYAVLVGALQTVKFLKL</sequence>
<dbReference type="InterPro" id="IPR051637">
    <property type="entry name" value="Ank_repeat_dom-contain_49"/>
</dbReference>
<dbReference type="OMA" id="ETHLIDC"/>
<feature type="non-terminal residue" evidence="4">
    <location>
        <position position="115"/>
    </location>
</feature>
<evidence type="ECO:0000313" key="5">
    <source>
        <dbReference type="Proteomes" id="UP000824469"/>
    </source>
</evidence>
<protein>
    <recommendedName>
        <fullName evidence="6">Ankyrin repeat protein</fullName>
    </recommendedName>
</protein>
<dbReference type="GO" id="GO:0003950">
    <property type="term" value="F:NAD+ poly-ADP-ribosyltransferase activity"/>
    <property type="evidence" value="ECO:0007669"/>
    <property type="project" value="TreeGrafter"/>
</dbReference>
<dbReference type="Pfam" id="PF12796">
    <property type="entry name" value="Ank_2"/>
    <property type="match status" value="1"/>
</dbReference>
<dbReference type="PANTHER" id="PTHR24180">
    <property type="entry name" value="CYCLIN-DEPENDENT KINASE INHIBITOR 2C-RELATED"/>
    <property type="match status" value="1"/>
</dbReference>
<gene>
    <name evidence="4" type="ORF">KI387_013352</name>
</gene>
<evidence type="ECO:0008006" key="6">
    <source>
        <dbReference type="Google" id="ProtNLM"/>
    </source>
</evidence>
<dbReference type="SMART" id="SM00248">
    <property type="entry name" value="ANK"/>
    <property type="match status" value="2"/>
</dbReference>
<dbReference type="Gene3D" id="1.25.40.20">
    <property type="entry name" value="Ankyrin repeat-containing domain"/>
    <property type="match status" value="1"/>
</dbReference>
<keyword evidence="5" id="KW-1185">Reference proteome</keyword>
<dbReference type="GO" id="GO:0090263">
    <property type="term" value="P:positive regulation of canonical Wnt signaling pathway"/>
    <property type="evidence" value="ECO:0007669"/>
    <property type="project" value="TreeGrafter"/>
</dbReference>
<organism evidence="4 5">
    <name type="scientific">Taxus chinensis</name>
    <name type="common">Chinese yew</name>
    <name type="synonym">Taxus wallichiana var. chinensis</name>
    <dbReference type="NCBI Taxonomy" id="29808"/>
    <lineage>
        <taxon>Eukaryota</taxon>
        <taxon>Viridiplantae</taxon>
        <taxon>Streptophyta</taxon>
        <taxon>Embryophyta</taxon>
        <taxon>Tracheophyta</taxon>
        <taxon>Spermatophyta</taxon>
        <taxon>Pinopsida</taxon>
        <taxon>Pinidae</taxon>
        <taxon>Conifers II</taxon>
        <taxon>Cupressales</taxon>
        <taxon>Taxaceae</taxon>
        <taxon>Taxus</taxon>
    </lineage>
</organism>
<dbReference type="SUPFAM" id="SSF48403">
    <property type="entry name" value="Ankyrin repeat"/>
    <property type="match status" value="1"/>
</dbReference>
<evidence type="ECO:0000256" key="3">
    <source>
        <dbReference type="PROSITE-ProRule" id="PRU00023"/>
    </source>
</evidence>
<dbReference type="PANTHER" id="PTHR24180:SF45">
    <property type="entry name" value="POLY [ADP-RIBOSE] POLYMERASE TANKYRASE"/>
    <property type="match status" value="1"/>
</dbReference>
<comment type="caution">
    <text evidence="4">The sequence shown here is derived from an EMBL/GenBank/DDBJ whole genome shotgun (WGS) entry which is preliminary data.</text>
</comment>
<feature type="repeat" description="ANK" evidence="3">
    <location>
        <begin position="60"/>
        <end position="92"/>
    </location>
</feature>
<evidence type="ECO:0000256" key="2">
    <source>
        <dbReference type="ARBA" id="ARBA00023043"/>
    </source>
</evidence>
<reference evidence="4 5" key="1">
    <citation type="journal article" date="2021" name="Nat. Plants">
        <title>The Taxus genome provides insights into paclitaxel biosynthesis.</title>
        <authorList>
            <person name="Xiong X."/>
            <person name="Gou J."/>
            <person name="Liao Q."/>
            <person name="Li Y."/>
            <person name="Zhou Q."/>
            <person name="Bi G."/>
            <person name="Li C."/>
            <person name="Du R."/>
            <person name="Wang X."/>
            <person name="Sun T."/>
            <person name="Guo L."/>
            <person name="Liang H."/>
            <person name="Lu P."/>
            <person name="Wu Y."/>
            <person name="Zhang Z."/>
            <person name="Ro D.K."/>
            <person name="Shang Y."/>
            <person name="Huang S."/>
            <person name="Yan J."/>
        </authorList>
    </citation>
    <scope>NUCLEOTIDE SEQUENCE [LARGE SCALE GENOMIC DNA]</scope>
    <source>
        <strain evidence="4">Ta-2019</strain>
    </source>
</reference>